<dbReference type="AlphaFoldDB" id="A0AAD7B079"/>
<feature type="non-terminal residue" evidence="1">
    <location>
        <position position="1"/>
    </location>
</feature>
<protein>
    <submittedName>
        <fullName evidence="1">Uncharacterized protein</fullName>
    </submittedName>
</protein>
<evidence type="ECO:0000313" key="2">
    <source>
        <dbReference type="Proteomes" id="UP001221757"/>
    </source>
</evidence>
<sequence>MLMPSEPPYTALLSAPGGAFPRGGLVRDDFVAAARPVYLPPAHPRPATPAGQHYR</sequence>
<evidence type="ECO:0000313" key="1">
    <source>
        <dbReference type="EMBL" id="KAJ7606098.1"/>
    </source>
</evidence>
<organism evidence="1 2">
    <name type="scientific">Mycena rosella</name>
    <name type="common">Pink bonnet</name>
    <name type="synonym">Agaricus rosellus</name>
    <dbReference type="NCBI Taxonomy" id="1033263"/>
    <lineage>
        <taxon>Eukaryota</taxon>
        <taxon>Fungi</taxon>
        <taxon>Dikarya</taxon>
        <taxon>Basidiomycota</taxon>
        <taxon>Agaricomycotina</taxon>
        <taxon>Agaricomycetes</taxon>
        <taxon>Agaricomycetidae</taxon>
        <taxon>Agaricales</taxon>
        <taxon>Marasmiineae</taxon>
        <taxon>Mycenaceae</taxon>
        <taxon>Mycena</taxon>
    </lineage>
</organism>
<name>A0AAD7B079_MYCRO</name>
<reference evidence="1" key="1">
    <citation type="submission" date="2023-03" db="EMBL/GenBank/DDBJ databases">
        <title>Massive genome expansion in bonnet fungi (Mycena s.s.) driven by repeated elements and novel gene families across ecological guilds.</title>
        <authorList>
            <consortium name="Lawrence Berkeley National Laboratory"/>
            <person name="Harder C.B."/>
            <person name="Miyauchi S."/>
            <person name="Viragh M."/>
            <person name="Kuo A."/>
            <person name="Thoen E."/>
            <person name="Andreopoulos B."/>
            <person name="Lu D."/>
            <person name="Skrede I."/>
            <person name="Drula E."/>
            <person name="Henrissat B."/>
            <person name="Morin E."/>
            <person name="Kohler A."/>
            <person name="Barry K."/>
            <person name="LaButti K."/>
            <person name="Morin E."/>
            <person name="Salamov A."/>
            <person name="Lipzen A."/>
            <person name="Mereny Z."/>
            <person name="Hegedus B."/>
            <person name="Baldrian P."/>
            <person name="Stursova M."/>
            <person name="Weitz H."/>
            <person name="Taylor A."/>
            <person name="Grigoriev I.V."/>
            <person name="Nagy L.G."/>
            <person name="Martin F."/>
            <person name="Kauserud H."/>
        </authorList>
    </citation>
    <scope>NUCLEOTIDE SEQUENCE</scope>
    <source>
        <strain evidence="1">CBHHK067</strain>
    </source>
</reference>
<dbReference type="Proteomes" id="UP001221757">
    <property type="component" value="Unassembled WGS sequence"/>
</dbReference>
<comment type="caution">
    <text evidence="1">The sequence shown here is derived from an EMBL/GenBank/DDBJ whole genome shotgun (WGS) entry which is preliminary data.</text>
</comment>
<dbReference type="EMBL" id="JARKIE010001115">
    <property type="protein sequence ID" value="KAJ7606098.1"/>
    <property type="molecule type" value="Genomic_DNA"/>
</dbReference>
<gene>
    <name evidence="1" type="ORF">B0H17DRAFT_1119770</name>
</gene>
<accession>A0AAD7B079</accession>
<proteinExistence type="predicted"/>
<keyword evidence="2" id="KW-1185">Reference proteome</keyword>